<feature type="non-terminal residue" evidence="11">
    <location>
        <position position="422"/>
    </location>
</feature>
<keyword evidence="5 11" id="KW-0418">Kinase</keyword>
<dbReference type="PROSITE" id="PS00107">
    <property type="entry name" value="PROTEIN_KINASE_ATP"/>
    <property type="match status" value="1"/>
</dbReference>
<dbReference type="SMART" id="SM00220">
    <property type="entry name" value="S_TKc"/>
    <property type="match status" value="1"/>
</dbReference>
<dbReference type="GO" id="GO:0005524">
    <property type="term" value="F:ATP binding"/>
    <property type="evidence" value="ECO:0007669"/>
    <property type="project" value="UniProtKB-UniRule"/>
</dbReference>
<evidence type="ECO:0000256" key="4">
    <source>
        <dbReference type="ARBA" id="ARBA00022741"/>
    </source>
</evidence>
<keyword evidence="4 7" id="KW-0547">Nucleotide-binding</keyword>
<keyword evidence="6 7" id="KW-0067">ATP-binding</keyword>
<evidence type="ECO:0000256" key="8">
    <source>
        <dbReference type="SAM" id="MobiDB-lite"/>
    </source>
</evidence>
<dbReference type="PANTHER" id="PTHR43289:SF6">
    <property type="entry name" value="SERINE_THREONINE-PROTEIN KINASE NEKL-3"/>
    <property type="match status" value="1"/>
</dbReference>
<dbReference type="Pfam" id="PF00069">
    <property type="entry name" value="Pkinase"/>
    <property type="match status" value="1"/>
</dbReference>
<accession>A0A6G4UCQ7</accession>
<evidence type="ECO:0000256" key="7">
    <source>
        <dbReference type="PROSITE-ProRule" id="PRU10141"/>
    </source>
</evidence>
<dbReference type="AlphaFoldDB" id="A0A6G4UCQ7"/>
<evidence type="ECO:0000259" key="10">
    <source>
        <dbReference type="PROSITE" id="PS50011"/>
    </source>
</evidence>
<dbReference type="CDD" id="cd14014">
    <property type="entry name" value="STKc_PknB_like"/>
    <property type="match status" value="1"/>
</dbReference>
<dbReference type="EC" id="2.7.11.1" evidence="1"/>
<evidence type="ECO:0000256" key="1">
    <source>
        <dbReference type="ARBA" id="ARBA00012513"/>
    </source>
</evidence>
<gene>
    <name evidence="11" type="ORF">G5C51_38625</name>
</gene>
<dbReference type="InterPro" id="IPR011009">
    <property type="entry name" value="Kinase-like_dom_sf"/>
</dbReference>
<feature type="domain" description="Protein kinase" evidence="10">
    <location>
        <begin position="23"/>
        <end position="281"/>
    </location>
</feature>
<evidence type="ECO:0000256" key="3">
    <source>
        <dbReference type="ARBA" id="ARBA00022679"/>
    </source>
</evidence>
<keyword evidence="9" id="KW-1133">Transmembrane helix</keyword>
<evidence type="ECO:0000256" key="2">
    <source>
        <dbReference type="ARBA" id="ARBA00022527"/>
    </source>
</evidence>
<dbReference type="RefSeq" id="WP_165245036.1">
    <property type="nucleotide sequence ID" value="NZ_JAAKZV010000342.1"/>
</dbReference>
<name>A0A6G4UCQ7_9ACTN</name>
<dbReference type="EMBL" id="JAAKZV010000342">
    <property type="protein sequence ID" value="NGN69792.1"/>
    <property type="molecule type" value="Genomic_DNA"/>
</dbReference>
<dbReference type="GO" id="GO:0004674">
    <property type="term" value="F:protein serine/threonine kinase activity"/>
    <property type="evidence" value="ECO:0007669"/>
    <property type="project" value="UniProtKB-KW"/>
</dbReference>
<evidence type="ECO:0000313" key="12">
    <source>
        <dbReference type="Proteomes" id="UP000481583"/>
    </source>
</evidence>
<reference evidence="11 12" key="1">
    <citation type="submission" date="2020-02" db="EMBL/GenBank/DDBJ databases">
        <title>Whole-genome analyses of novel actinobacteria.</title>
        <authorList>
            <person name="Sahin N."/>
        </authorList>
    </citation>
    <scope>NUCLEOTIDE SEQUENCE [LARGE SCALE GENOMIC DNA]</scope>
    <source>
        <strain evidence="11 12">A7024</strain>
    </source>
</reference>
<dbReference type="Gene3D" id="1.10.510.10">
    <property type="entry name" value="Transferase(Phosphotransferase) domain 1"/>
    <property type="match status" value="1"/>
</dbReference>
<evidence type="ECO:0000256" key="9">
    <source>
        <dbReference type="SAM" id="Phobius"/>
    </source>
</evidence>
<sequence length="422" mass="44165">MSGDGGTAPGPGGATGRLIGDRYRLGERLGRGGMGTVWRAEDELLRRQVALKELHFAEAGTEAQVRQLRERTLREARSVALVRHPNVMVLHDAVEVDGQMWLVLELVDGRSLGDLIETAGAVTAREAARIAIALAGALAAAHERGVLHRDLKPDNVLLEDGSGRVVLSDFGIAQVPGHTTLSNSRAFFGTPEYTAPERISGNSAPESDLWSLGVLLCAAVSGTTPFRRDSLAGVVQAVMADEIRPPAEAAPLLPVVHGLLEREPERRMAGPEAARLLQGYLDRGVMEGAAQAVPYVATAEVSHAPAPQPPTPPLPGTKPPPPTRRGRRAVLAGVAVALVACAGVAVGMVLTEDEGTPAAKPSSPRTTQDGKPTATKSTNSAKPSESAKPTRTTTTIPPPPEAPDGYRTVRDPSGFTLAAPQG</sequence>
<dbReference type="SUPFAM" id="SSF56112">
    <property type="entry name" value="Protein kinase-like (PK-like)"/>
    <property type="match status" value="1"/>
</dbReference>
<keyword evidence="3" id="KW-0808">Transferase</keyword>
<dbReference type="InterPro" id="IPR017441">
    <property type="entry name" value="Protein_kinase_ATP_BS"/>
</dbReference>
<dbReference type="PROSITE" id="PS50011">
    <property type="entry name" value="PROTEIN_KINASE_DOM"/>
    <property type="match status" value="1"/>
</dbReference>
<comment type="caution">
    <text evidence="11">The sequence shown here is derived from an EMBL/GenBank/DDBJ whole genome shotgun (WGS) entry which is preliminary data.</text>
</comment>
<organism evidence="11 12">
    <name type="scientific">Streptomyces coryli</name>
    <dbReference type="NCBI Taxonomy" id="1128680"/>
    <lineage>
        <taxon>Bacteria</taxon>
        <taxon>Bacillati</taxon>
        <taxon>Actinomycetota</taxon>
        <taxon>Actinomycetes</taxon>
        <taxon>Kitasatosporales</taxon>
        <taxon>Streptomycetaceae</taxon>
        <taxon>Streptomyces</taxon>
    </lineage>
</organism>
<keyword evidence="9" id="KW-0472">Membrane</keyword>
<evidence type="ECO:0000313" key="11">
    <source>
        <dbReference type="EMBL" id="NGN69792.1"/>
    </source>
</evidence>
<dbReference type="PANTHER" id="PTHR43289">
    <property type="entry name" value="MITOGEN-ACTIVATED PROTEIN KINASE KINASE KINASE 20-RELATED"/>
    <property type="match status" value="1"/>
</dbReference>
<keyword evidence="9" id="KW-0812">Transmembrane</keyword>
<dbReference type="Proteomes" id="UP000481583">
    <property type="component" value="Unassembled WGS sequence"/>
</dbReference>
<dbReference type="PROSITE" id="PS00108">
    <property type="entry name" value="PROTEIN_KINASE_ST"/>
    <property type="match status" value="1"/>
</dbReference>
<feature type="compositionally biased region" description="Pro residues" evidence="8">
    <location>
        <begin position="306"/>
        <end position="323"/>
    </location>
</feature>
<proteinExistence type="predicted"/>
<protein>
    <recommendedName>
        <fullName evidence="1">non-specific serine/threonine protein kinase</fullName>
        <ecNumber evidence="1">2.7.11.1</ecNumber>
    </recommendedName>
</protein>
<feature type="region of interest" description="Disordered" evidence="8">
    <location>
        <begin position="353"/>
        <end position="422"/>
    </location>
</feature>
<dbReference type="InterPro" id="IPR008271">
    <property type="entry name" value="Ser/Thr_kinase_AS"/>
</dbReference>
<feature type="binding site" evidence="7">
    <location>
        <position position="52"/>
    </location>
    <ligand>
        <name>ATP</name>
        <dbReference type="ChEBI" id="CHEBI:30616"/>
    </ligand>
</feature>
<feature type="compositionally biased region" description="Polar residues" evidence="8">
    <location>
        <begin position="363"/>
        <end position="383"/>
    </location>
</feature>
<evidence type="ECO:0000256" key="6">
    <source>
        <dbReference type="ARBA" id="ARBA00022840"/>
    </source>
</evidence>
<keyword evidence="12" id="KW-1185">Reference proteome</keyword>
<feature type="region of interest" description="Disordered" evidence="8">
    <location>
        <begin position="301"/>
        <end position="326"/>
    </location>
</feature>
<keyword evidence="2 11" id="KW-0723">Serine/threonine-protein kinase</keyword>
<evidence type="ECO:0000256" key="5">
    <source>
        <dbReference type="ARBA" id="ARBA00022777"/>
    </source>
</evidence>
<dbReference type="InterPro" id="IPR000719">
    <property type="entry name" value="Prot_kinase_dom"/>
</dbReference>
<feature type="transmembrane region" description="Helical" evidence="9">
    <location>
        <begin position="329"/>
        <end position="350"/>
    </location>
</feature>